<reference evidence="2" key="2">
    <citation type="submission" date="2020-11" db="EMBL/GenBank/DDBJ databases">
        <authorList>
            <consortium name="NCBI Pathogen Detection Project"/>
        </authorList>
    </citation>
    <scope>NUCLEOTIDE SEQUENCE</scope>
    <source>
        <strain evidence="2">R404</strain>
    </source>
</reference>
<accession>A0AAN5L8L7</accession>
<keyword evidence="1" id="KW-0732">Signal</keyword>
<name>A0AAN5L8L7_KLEOX</name>
<sequence>MKKTLCFLSCLSVFCSPLVFARDAPGKRADTVTQPDFPSSGIASSSDDDAVLPLLGDVARAHGYDLPEPFGINVNYMNMRQNIDVDSIRFSGLGWPGYTFPADLFNIQASHTRERSITKTVKLDMWLLPFMNVYALVGKTRGSSHSTVSVDADPGQLPFGPVIHAMSESGDLKNLNFNLRFHGTTYGIGTVLAGGYDNWYGLMDFNYTRTDFNILDGHTDAFTLSPRVGYRFTTPGVDALSLPSGKLGVWVGTMYQNVQQTFRGRLSDLDIPGSFSGLMSVANPGGDGRFEVKQHLHSPWNLLVGANYEITRSFNITTEVGFAERNSVLVSAEYRF</sequence>
<evidence type="ECO:0000313" key="3">
    <source>
        <dbReference type="Proteomes" id="UP000856143"/>
    </source>
</evidence>
<evidence type="ECO:0000256" key="1">
    <source>
        <dbReference type="SAM" id="SignalP"/>
    </source>
</evidence>
<feature type="chain" id="PRO_5042883060" description="Lipoprotein" evidence="1">
    <location>
        <begin position="22"/>
        <end position="336"/>
    </location>
</feature>
<dbReference type="EMBL" id="DACSEO010000022">
    <property type="protein sequence ID" value="HAT1681593.1"/>
    <property type="molecule type" value="Genomic_DNA"/>
</dbReference>
<evidence type="ECO:0000313" key="2">
    <source>
        <dbReference type="EMBL" id="HAT1681593.1"/>
    </source>
</evidence>
<protein>
    <recommendedName>
        <fullName evidence="4">Lipoprotein</fullName>
    </recommendedName>
</protein>
<evidence type="ECO:0008006" key="4">
    <source>
        <dbReference type="Google" id="ProtNLM"/>
    </source>
</evidence>
<dbReference type="AlphaFoldDB" id="A0AAN5L8L7"/>
<comment type="caution">
    <text evidence="2">The sequence shown here is derived from an EMBL/GenBank/DDBJ whole genome shotgun (WGS) entry which is preliminary data.</text>
</comment>
<gene>
    <name evidence="2" type="ORF">I8Y21_002255</name>
</gene>
<proteinExistence type="predicted"/>
<dbReference type="Proteomes" id="UP000856143">
    <property type="component" value="Unassembled WGS sequence"/>
</dbReference>
<organism evidence="2 3">
    <name type="scientific">Klebsiella oxytoca</name>
    <dbReference type="NCBI Taxonomy" id="571"/>
    <lineage>
        <taxon>Bacteria</taxon>
        <taxon>Pseudomonadati</taxon>
        <taxon>Pseudomonadota</taxon>
        <taxon>Gammaproteobacteria</taxon>
        <taxon>Enterobacterales</taxon>
        <taxon>Enterobacteriaceae</taxon>
        <taxon>Klebsiella/Raoultella group</taxon>
        <taxon>Klebsiella</taxon>
    </lineage>
</organism>
<reference evidence="2" key="1">
    <citation type="journal article" date="2018" name="Genome Biol.">
        <title>SKESA: strategic k-mer extension for scrupulous assemblies.</title>
        <authorList>
            <person name="Souvorov A."/>
            <person name="Agarwala R."/>
            <person name="Lipman D.J."/>
        </authorList>
    </citation>
    <scope>NUCLEOTIDE SEQUENCE</scope>
    <source>
        <strain evidence="2">R404</strain>
    </source>
</reference>
<feature type="signal peptide" evidence="1">
    <location>
        <begin position="1"/>
        <end position="21"/>
    </location>
</feature>